<keyword evidence="2" id="KW-0732">Signal</keyword>
<feature type="region of interest" description="Disordered" evidence="1">
    <location>
        <begin position="187"/>
        <end position="207"/>
    </location>
</feature>
<feature type="chain" id="PRO_5034587082" evidence="2">
    <location>
        <begin position="21"/>
        <end position="207"/>
    </location>
</feature>
<evidence type="ECO:0000256" key="2">
    <source>
        <dbReference type="SAM" id="SignalP"/>
    </source>
</evidence>
<keyword evidence="4" id="KW-1185">Reference proteome</keyword>
<dbReference type="Proteomes" id="UP000652219">
    <property type="component" value="Unassembled WGS sequence"/>
</dbReference>
<accession>A0A8H6IMN8</accession>
<feature type="signal peptide" evidence="2">
    <location>
        <begin position="1"/>
        <end position="20"/>
    </location>
</feature>
<evidence type="ECO:0000313" key="4">
    <source>
        <dbReference type="Proteomes" id="UP000652219"/>
    </source>
</evidence>
<feature type="compositionally biased region" description="Polar residues" evidence="1">
    <location>
        <begin position="195"/>
        <end position="207"/>
    </location>
</feature>
<gene>
    <name evidence="3" type="ORF">CSOJ01_15380</name>
</gene>
<organism evidence="3 4">
    <name type="scientific">Colletotrichum sojae</name>
    <dbReference type="NCBI Taxonomy" id="2175907"/>
    <lineage>
        <taxon>Eukaryota</taxon>
        <taxon>Fungi</taxon>
        <taxon>Dikarya</taxon>
        <taxon>Ascomycota</taxon>
        <taxon>Pezizomycotina</taxon>
        <taxon>Sordariomycetes</taxon>
        <taxon>Hypocreomycetidae</taxon>
        <taxon>Glomerellales</taxon>
        <taxon>Glomerellaceae</taxon>
        <taxon>Colletotrichum</taxon>
        <taxon>Colletotrichum orchidearum species complex</taxon>
    </lineage>
</organism>
<dbReference type="EMBL" id="WIGN01000632">
    <property type="protein sequence ID" value="KAF6786611.1"/>
    <property type="molecule type" value="Genomic_DNA"/>
</dbReference>
<sequence>MLFKVSLLSAVVVLGHFAHASENVTPFNEGARLASLFPPGAESSLADISLAAAVSCDVGKKACNNKCTPFSGNCCLQGGYCESGNYCIATGCCPIGRTCSGSVRECASGKVDCNDGCMPAGADCFSCFANNDVAQGSVSPDADAGFDEDFVYNFTENVVHDIVHDIVHIDSDPSRWCDPDAHQFAGNRSVRRDANTGNPGVSNSDPV</sequence>
<name>A0A8H6IMN8_9PEZI</name>
<protein>
    <submittedName>
        <fullName evidence="3">Uncharacterized protein</fullName>
    </submittedName>
</protein>
<evidence type="ECO:0000256" key="1">
    <source>
        <dbReference type="SAM" id="MobiDB-lite"/>
    </source>
</evidence>
<dbReference type="AlphaFoldDB" id="A0A8H6IMN8"/>
<proteinExistence type="predicted"/>
<reference evidence="3 4" key="1">
    <citation type="journal article" date="2020" name="Phytopathology">
        <title>Genome Sequence Resources of Colletotrichum truncatum, C. plurivorum, C. musicola, and C. sojae: Four Species Pathogenic to Soybean (Glycine max).</title>
        <authorList>
            <person name="Rogerio F."/>
            <person name="Boufleur T.R."/>
            <person name="Ciampi-Guillardi M."/>
            <person name="Sukno S.A."/>
            <person name="Thon M.R."/>
            <person name="Massola Junior N.S."/>
            <person name="Baroncelli R."/>
        </authorList>
    </citation>
    <scope>NUCLEOTIDE SEQUENCE [LARGE SCALE GENOMIC DNA]</scope>
    <source>
        <strain evidence="3 4">LFN0009</strain>
    </source>
</reference>
<comment type="caution">
    <text evidence="3">The sequence shown here is derived from an EMBL/GenBank/DDBJ whole genome shotgun (WGS) entry which is preliminary data.</text>
</comment>
<evidence type="ECO:0000313" key="3">
    <source>
        <dbReference type="EMBL" id="KAF6786611.1"/>
    </source>
</evidence>